<name>A0A972J9R8_9RHOO</name>
<sequence length="223" mass="23833">MSSANVKLRISFDFDLQVPDALLGLDHEPLLKALQAALGPTVMQGMPTVSAKQLGKSDISLLHHHAHIDASRLGVKTIPRELLVSAAPHLTDSELDTLSRAMLGKTPDSDAETRRLLRRKALAMVSDMRLVDCVVSAELTSGEVVELEAALNLTNGAVIVGEKDRKQRLKPNQATLQVRAGTPEVSLPATLSGQTISGPVIGVEVSELGAHRDALIEAWQASH</sequence>
<reference evidence="1" key="1">
    <citation type="submission" date="2019-12" db="EMBL/GenBank/DDBJ databases">
        <title>Comparative genomics gives insights into the taxonomy of the Azoarcus-Aromatoleum group and reveals separate origins of nif in the plant-associated Azoarcus and non-plant-associated Aromatoleum sub-groups.</title>
        <authorList>
            <person name="Lafos M."/>
            <person name="Maluk M."/>
            <person name="Batista M."/>
            <person name="Junghare M."/>
            <person name="Carmona M."/>
            <person name="Faoro H."/>
            <person name="Cruz L.M."/>
            <person name="Battistoni F."/>
            <person name="De Souza E."/>
            <person name="Pedrosa F."/>
            <person name="Chen W.-M."/>
            <person name="Poole P.S."/>
            <person name="Dixon R.A."/>
            <person name="James E.K."/>
        </authorList>
    </citation>
    <scope>NUCLEOTIDE SEQUENCE</scope>
    <source>
        <strain evidence="1">NSC3</strain>
    </source>
</reference>
<dbReference type="EMBL" id="WTVM01000158">
    <property type="protein sequence ID" value="NMG04806.1"/>
    <property type="molecule type" value="Genomic_DNA"/>
</dbReference>
<proteinExistence type="predicted"/>
<dbReference type="RefSeq" id="WP_168989442.1">
    <property type="nucleotide sequence ID" value="NZ_CAWPHM010000064.1"/>
</dbReference>
<evidence type="ECO:0000313" key="2">
    <source>
        <dbReference type="Proteomes" id="UP000599523"/>
    </source>
</evidence>
<accession>A0A972J9R8</accession>
<dbReference type="AlphaFoldDB" id="A0A972J9R8"/>
<evidence type="ECO:0000313" key="1">
    <source>
        <dbReference type="EMBL" id="NMG04806.1"/>
    </source>
</evidence>
<protein>
    <submittedName>
        <fullName evidence="1">Uncharacterized protein</fullName>
    </submittedName>
</protein>
<keyword evidence="2" id="KW-1185">Reference proteome</keyword>
<comment type="caution">
    <text evidence="1">The sequence shown here is derived from an EMBL/GenBank/DDBJ whole genome shotgun (WGS) entry which is preliminary data.</text>
</comment>
<gene>
    <name evidence="1" type="ORF">GPA21_17790</name>
</gene>
<dbReference type="Proteomes" id="UP000599523">
    <property type="component" value="Unassembled WGS sequence"/>
</dbReference>
<organism evidence="1 2">
    <name type="scientific">Azoarcus taiwanensis</name>
    <dbReference type="NCBI Taxonomy" id="666964"/>
    <lineage>
        <taxon>Bacteria</taxon>
        <taxon>Pseudomonadati</taxon>
        <taxon>Pseudomonadota</taxon>
        <taxon>Betaproteobacteria</taxon>
        <taxon>Rhodocyclales</taxon>
        <taxon>Zoogloeaceae</taxon>
        <taxon>Azoarcus</taxon>
    </lineage>
</organism>